<sequence>MKLITVDEIEIRKRYKAIDSQTHKGAQGHALIIAGSYGKIGAAVLASKACLKTGCGLVTAFIPKCGYNIVQISIPEVMVITDAEKKYISNIVFEIKPQAIAIGPGLGQEEATQKAFHEFLITNNIPLVVDADALNILSKNRSWLALLPSKTILTPHLKELERLIGTWDSEEEKFEKTITFSMQYDVIVVMKGAPTHIINAEAVYRNTTGNAALATAGSGDALTGMICSLLAQSYEPIDAAILAVYLHGFTADIALPGIGTQAFIASDIIENIGKAFLGIENSNK</sequence>
<dbReference type="InterPro" id="IPR029056">
    <property type="entry name" value="Ribokinase-like"/>
</dbReference>
<feature type="binding site" evidence="6">
    <location>
        <position position="220"/>
    </location>
    <ligand>
        <name>(6S)-NADPHX</name>
        <dbReference type="ChEBI" id="CHEBI:64076"/>
    </ligand>
</feature>
<accession>A0A4R5CSC4</accession>
<dbReference type="HAMAP" id="MF_01965">
    <property type="entry name" value="NADHX_dehydratase"/>
    <property type="match status" value="1"/>
</dbReference>
<evidence type="ECO:0000256" key="6">
    <source>
        <dbReference type="HAMAP-Rule" id="MF_01965"/>
    </source>
</evidence>
<dbReference type="PROSITE" id="PS51383">
    <property type="entry name" value="YJEF_C_3"/>
    <property type="match status" value="1"/>
</dbReference>
<gene>
    <name evidence="6" type="primary">nnrD</name>
    <name evidence="8" type="ORF">E0F98_14180</name>
</gene>
<dbReference type="GO" id="GO:0052855">
    <property type="term" value="F:ADP-dependent NAD(P)H-hydrate dehydratase activity"/>
    <property type="evidence" value="ECO:0007669"/>
    <property type="project" value="UniProtKB-UniRule"/>
</dbReference>
<evidence type="ECO:0000259" key="7">
    <source>
        <dbReference type="PROSITE" id="PS51383"/>
    </source>
</evidence>
<dbReference type="Gene3D" id="3.40.1190.20">
    <property type="match status" value="1"/>
</dbReference>
<keyword evidence="1 6" id="KW-0547">Nucleotide-binding</keyword>
<dbReference type="EC" id="4.2.1.136" evidence="6"/>
<dbReference type="Pfam" id="PF01256">
    <property type="entry name" value="Carb_kinase"/>
    <property type="match status" value="1"/>
</dbReference>
<feature type="binding site" evidence="6">
    <location>
        <begin position="191"/>
        <end position="195"/>
    </location>
    <ligand>
        <name>AMP</name>
        <dbReference type="ChEBI" id="CHEBI:456215"/>
    </ligand>
</feature>
<feature type="binding site" evidence="6">
    <location>
        <position position="42"/>
    </location>
    <ligand>
        <name>(6S)-NADPHX</name>
        <dbReference type="ChEBI" id="CHEBI:64076"/>
    </ligand>
</feature>
<evidence type="ECO:0000256" key="4">
    <source>
        <dbReference type="ARBA" id="ARBA00023027"/>
    </source>
</evidence>
<dbReference type="PANTHER" id="PTHR12592">
    <property type="entry name" value="ATP-DEPENDENT (S)-NAD(P)H-HYDRATE DEHYDRATASE FAMILY MEMBER"/>
    <property type="match status" value="1"/>
</dbReference>
<comment type="function">
    <text evidence="6">Catalyzes the dehydration of the S-form of NAD(P)HX at the expense of ADP, which is converted to AMP. Together with NAD(P)HX epimerase, which catalyzes the epimerization of the S- and R-forms, the enzyme allows the repair of both epimers of NAD(P)HX, a damaged form of NAD(P)H that is a result of enzymatic or heat-dependent hydration.</text>
</comment>
<dbReference type="EMBL" id="SMFO01000014">
    <property type="protein sequence ID" value="TDE01781.1"/>
    <property type="molecule type" value="Genomic_DNA"/>
</dbReference>
<dbReference type="GO" id="GO:0110051">
    <property type="term" value="P:metabolite repair"/>
    <property type="evidence" value="ECO:0007669"/>
    <property type="project" value="TreeGrafter"/>
</dbReference>
<dbReference type="NCBIfam" id="TIGR00196">
    <property type="entry name" value="yjeF_cterm"/>
    <property type="match status" value="1"/>
</dbReference>
<keyword evidence="2 6" id="KW-0067">ATP-binding</keyword>
<evidence type="ECO:0000313" key="9">
    <source>
        <dbReference type="Proteomes" id="UP000294597"/>
    </source>
</evidence>
<keyword evidence="4 6" id="KW-0520">NAD</keyword>
<keyword evidence="3 6" id="KW-0521">NADP</keyword>
<evidence type="ECO:0000313" key="8">
    <source>
        <dbReference type="EMBL" id="TDE01781.1"/>
    </source>
</evidence>
<dbReference type="GO" id="GO:0005524">
    <property type="term" value="F:ATP binding"/>
    <property type="evidence" value="ECO:0007669"/>
    <property type="project" value="UniProtKB-KW"/>
</dbReference>
<evidence type="ECO:0000256" key="5">
    <source>
        <dbReference type="ARBA" id="ARBA00023239"/>
    </source>
</evidence>
<keyword evidence="5 6" id="KW-0456">Lyase</keyword>
<dbReference type="InterPro" id="IPR017953">
    <property type="entry name" value="Carbohydrate_kinase_pred_CS"/>
</dbReference>
<comment type="catalytic activity">
    <reaction evidence="6">
        <text>(6S)-NADHX + ADP = AMP + phosphate + NADH + H(+)</text>
        <dbReference type="Rhea" id="RHEA:32223"/>
        <dbReference type="ChEBI" id="CHEBI:15378"/>
        <dbReference type="ChEBI" id="CHEBI:43474"/>
        <dbReference type="ChEBI" id="CHEBI:57945"/>
        <dbReference type="ChEBI" id="CHEBI:64074"/>
        <dbReference type="ChEBI" id="CHEBI:456215"/>
        <dbReference type="ChEBI" id="CHEBI:456216"/>
        <dbReference type="EC" id="4.2.1.136"/>
    </reaction>
</comment>
<comment type="caution">
    <text evidence="8">The sequence shown here is derived from an EMBL/GenBank/DDBJ whole genome shotgun (WGS) entry which is preliminary data.</text>
</comment>
<feature type="domain" description="YjeF C-terminal" evidence="7">
    <location>
        <begin position="7"/>
        <end position="279"/>
    </location>
</feature>
<organism evidence="8 9">
    <name type="scientific">Flavobacterium hiemivividum</name>
    <dbReference type="NCBI Taxonomy" id="2541734"/>
    <lineage>
        <taxon>Bacteria</taxon>
        <taxon>Pseudomonadati</taxon>
        <taxon>Bacteroidota</taxon>
        <taxon>Flavobacteriia</taxon>
        <taxon>Flavobacteriales</taxon>
        <taxon>Flavobacteriaceae</taxon>
        <taxon>Flavobacterium</taxon>
    </lineage>
</organism>
<proteinExistence type="inferred from homology"/>
<comment type="catalytic activity">
    <reaction evidence="6">
        <text>(6S)-NADPHX + ADP = AMP + phosphate + NADPH + H(+)</text>
        <dbReference type="Rhea" id="RHEA:32235"/>
        <dbReference type="ChEBI" id="CHEBI:15378"/>
        <dbReference type="ChEBI" id="CHEBI:43474"/>
        <dbReference type="ChEBI" id="CHEBI:57783"/>
        <dbReference type="ChEBI" id="CHEBI:64076"/>
        <dbReference type="ChEBI" id="CHEBI:456215"/>
        <dbReference type="ChEBI" id="CHEBI:456216"/>
        <dbReference type="EC" id="4.2.1.136"/>
    </reaction>
</comment>
<feature type="binding site" evidence="6">
    <location>
        <position position="219"/>
    </location>
    <ligand>
        <name>AMP</name>
        <dbReference type="ChEBI" id="CHEBI:456215"/>
    </ligand>
</feature>
<comment type="similarity">
    <text evidence="6">Belongs to the NnrD/CARKD family.</text>
</comment>
<evidence type="ECO:0000256" key="1">
    <source>
        <dbReference type="ARBA" id="ARBA00022741"/>
    </source>
</evidence>
<dbReference type="Proteomes" id="UP000294597">
    <property type="component" value="Unassembled WGS sequence"/>
</dbReference>
<dbReference type="AlphaFoldDB" id="A0A4R5CSC4"/>
<protein>
    <recommendedName>
        <fullName evidence="6">ADP-dependent (S)-NAD(P)H-hydrate dehydratase</fullName>
        <ecNumber evidence="6">4.2.1.136</ecNumber>
    </recommendedName>
    <alternativeName>
        <fullName evidence="6">ADP-dependent NAD(P)HX dehydratase</fullName>
    </alternativeName>
</protein>
<name>A0A4R5CSC4_9FLAO</name>
<feature type="binding site" evidence="6">
    <location>
        <position position="156"/>
    </location>
    <ligand>
        <name>(6S)-NADPHX</name>
        <dbReference type="ChEBI" id="CHEBI:64076"/>
    </ligand>
</feature>
<dbReference type="InterPro" id="IPR000631">
    <property type="entry name" value="CARKD"/>
</dbReference>
<dbReference type="GO" id="GO:0052856">
    <property type="term" value="F:NAD(P)HX epimerase activity"/>
    <property type="evidence" value="ECO:0007669"/>
    <property type="project" value="TreeGrafter"/>
</dbReference>
<dbReference type="GO" id="GO:0046496">
    <property type="term" value="P:nicotinamide nucleotide metabolic process"/>
    <property type="evidence" value="ECO:0007669"/>
    <property type="project" value="UniProtKB-UniRule"/>
</dbReference>
<reference evidence="8 9" key="1">
    <citation type="submission" date="2019-03" db="EMBL/GenBank/DDBJ databases">
        <title>Flavobacterium TSA-D2 sp. nov., isolated from arctic soil.</title>
        <authorList>
            <person name="Chaudhary D.K."/>
        </authorList>
    </citation>
    <scope>NUCLEOTIDE SEQUENCE [LARGE SCALE GENOMIC DNA]</scope>
    <source>
        <strain evidence="8 9">TSA-D2</strain>
    </source>
</reference>
<dbReference type="PROSITE" id="PS01049">
    <property type="entry name" value="YJEF_C_1"/>
    <property type="match status" value="1"/>
</dbReference>
<feature type="binding site" evidence="6">
    <location>
        <position position="105"/>
    </location>
    <ligand>
        <name>(6S)-NADPHX</name>
        <dbReference type="ChEBI" id="CHEBI:64076"/>
    </ligand>
</feature>
<dbReference type="PANTHER" id="PTHR12592:SF0">
    <property type="entry name" value="ATP-DEPENDENT (S)-NAD(P)H-HYDRATE DEHYDRATASE"/>
    <property type="match status" value="1"/>
</dbReference>
<evidence type="ECO:0000256" key="3">
    <source>
        <dbReference type="ARBA" id="ARBA00022857"/>
    </source>
</evidence>
<evidence type="ECO:0000256" key="2">
    <source>
        <dbReference type="ARBA" id="ARBA00022840"/>
    </source>
</evidence>
<dbReference type="CDD" id="cd01171">
    <property type="entry name" value="YXKO-related"/>
    <property type="match status" value="1"/>
</dbReference>
<keyword evidence="9" id="KW-1185">Reference proteome</keyword>
<comment type="subunit">
    <text evidence="6">Homotetramer.</text>
</comment>
<comment type="cofactor">
    <cofactor evidence="6">
        <name>Mg(2+)</name>
        <dbReference type="ChEBI" id="CHEBI:18420"/>
    </cofactor>
</comment>
<dbReference type="SUPFAM" id="SSF53613">
    <property type="entry name" value="Ribokinase-like"/>
    <property type="match status" value="1"/>
</dbReference>